<keyword evidence="7 9" id="KW-0472">Membrane</keyword>
<keyword evidence="5" id="KW-0029">Amino-acid transport</keyword>
<evidence type="ECO:0000256" key="1">
    <source>
        <dbReference type="ARBA" id="ARBA00004651"/>
    </source>
</evidence>
<feature type="transmembrane region" description="Helical" evidence="9">
    <location>
        <begin position="50"/>
        <end position="76"/>
    </location>
</feature>
<dbReference type="GO" id="GO:0022857">
    <property type="term" value="F:transmembrane transporter activity"/>
    <property type="evidence" value="ECO:0007669"/>
    <property type="project" value="InterPro"/>
</dbReference>
<evidence type="ECO:0000256" key="3">
    <source>
        <dbReference type="ARBA" id="ARBA00022475"/>
    </source>
</evidence>
<dbReference type="STRING" id="69974.MPLDJ20_120729"/>
<evidence type="ECO:0000256" key="6">
    <source>
        <dbReference type="ARBA" id="ARBA00022989"/>
    </source>
</evidence>
<feature type="transmembrane region" description="Helical" evidence="9">
    <location>
        <begin position="136"/>
        <end position="160"/>
    </location>
</feature>
<comment type="similarity">
    <text evidence="8">Belongs to the binding-protein-dependent transport system permease family. LivHM subfamily.</text>
</comment>
<evidence type="ECO:0000256" key="7">
    <source>
        <dbReference type="ARBA" id="ARBA00023136"/>
    </source>
</evidence>
<dbReference type="CDD" id="cd06582">
    <property type="entry name" value="TM_PBP1_LivH_like"/>
    <property type="match status" value="1"/>
</dbReference>
<dbReference type="InterPro" id="IPR001851">
    <property type="entry name" value="ABC_transp_permease"/>
</dbReference>
<organism evidence="10 12">
    <name type="scientific">Mesorhizobium plurifarium</name>
    <dbReference type="NCBI Taxonomy" id="69974"/>
    <lineage>
        <taxon>Bacteria</taxon>
        <taxon>Pseudomonadati</taxon>
        <taxon>Pseudomonadota</taxon>
        <taxon>Alphaproteobacteria</taxon>
        <taxon>Hyphomicrobiales</taxon>
        <taxon>Phyllobacteriaceae</taxon>
        <taxon>Mesorhizobium</taxon>
    </lineage>
</organism>
<reference evidence="12" key="1">
    <citation type="submission" date="2014-08" db="EMBL/GenBank/DDBJ databases">
        <authorList>
            <person name="Moulin L."/>
        </authorList>
    </citation>
    <scope>NUCLEOTIDE SEQUENCE [LARGE SCALE GENOMIC DNA]</scope>
</reference>
<evidence type="ECO:0000256" key="2">
    <source>
        <dbReference type="ARBA" id="ARBA00022448"/>
    </source>
</evidence>
<reference evidence="10 13" key="2">
    <citation type="submission" date="2014-08" db="EMBL/GenBank/DDBJ databases">
        <authorList>
            <person name="Moulin Lionel"/>
        </authorList>
    </citation>
    <scope>NUCLEOTIDE SEQUENCE [LARGE SCALE GENOMIC DNA]</scope>
</reference>
<dbReference type="GeneID" id="31888781"/>
<dbReference type="EMBL" id="CCMZ01000056">
    <property type="protein sequence ID" value="CDX26522.1"/>
    <property type="molecule type" value="Genomic_DNA"/>
</dbReference>
<dbReference type="Pfam" id="PF02653">
    <property type="entry name" value="BPD_transp_2"/>
    <property type="match status" value="1"/>
</dbReference>
<dbReference type="AlphaFoldDB" id="A0A090G677"/>
<evidence type="ECO:0000313" key="10">
    <source>
        <dbReference type="EMBL" id="CDX26522.1"/>
    </source>
</evidence>
<feature type="transmembrane region" description="Helical" evidence="9">
    <location>
        <begin position="223"/>
        <end position="252"/>
    </location>
</feature>
<dbReference type="PANTHER" id="PTHR11795:SF445">
    <property type="entry name" value="AMINO ACID ABC TRANSPORTER PERMEASE PROTEIN"/>
    <property type="match status" value="1"/>
</dbReference>
<keyword evidence="12" id="KW-1185">Reference proteome</keyword>
<comment type="subcellular location">
    <subcellularLocation>
        <location evidence="1">Cell membrane</location>
        <topology evidence="1">Multi-pass membrane protein</topology>
    </subcellularLocation>
</comment>
<keyword evidence="6 9" id="KW-1133">Transmembrane helix</keyword>
<dbReference type="Proteomes" id="UP000045285">
    <property type="component" value="Unassembled WGS sequence"/>
</dbReference>
<evidence type="ECO:0000313" key="11">
    <source>
        <dbReference type="EMBL" id="CDX30054.1"/>
    </source>
</evidence>
<dbReference type="GO" id="GO:0005886">
    <property type="term" value="C:plasma membrane"/>
    <property type="evidence" value="ECO:0007669"/>
    <property type="project" value="UniProtKB-SubCell"/>
</dbReference>
<evidence type="ECO:0000256" key="9">
    <source>
        <dbReference type="SAM" id="Phobius"/>
    </source>
</evidence>
<feature type="transmembrane region" description="Helical" evidence="9">
    <location>
        <begin position="189"/>
        <end position="211"/>
    </location>
</feature>
<proteinExistence type="inferred from homology"/>
<evidence type="ECO:0000256" key="4">
    <source>
        <dbReference type="ARBA" id="ARBA00022692"/>
    </source>
</evidence>
<dbReference type="PANTHER" id="PTHR11795">
    <property type="entry name" value="BRANCHED-CHAIN AMINO ACID TRANSPORT SYSTEM PERMEASE PROTEIN LIVH"/>
    <property type="match status" value="1"/>
</dbReference>
<dbReference type="InterPro" id="IPR052157">
    <property type="entry name" value="BCAA_transport_permease"/>
</dbReference>
<name>A0A090G677_MESPL</name>
<accession>A0A090G677</accession>
<sequence>MDYALQQLLNALAFGAEYSLVALGLAVVFSIMGLVNFAHGEIIGVSAYSVFLAAALGLTSPFVAVLLAVGMAALAAVVFERIAFRPVRYAPTTTGLLTAFGVSIVVQNLFMLLISPKPQSVSVLNGLNQMWFFGPFAVSSLQVMELIVSGLTILALVLFLSRSTLGLAIRAASRDFATVRLMGIKANRVIATAFAISGALAGIAAVFILARRGSVSPDLGFGLVLKAFVACVIGGFGSLPGAAVGGMLLGFIEVGLLVALPQEYAGFRDALTYAIIVALLVYRPEGLLGQRIELGDKEI</sequence>
<feature type="transmembrane region" description="Helical" evidence="9">
    <location>
        <begin position="96"/>
        <end position="115"/>
    </location>
</feature>
<dbReference type="EMBL" id="CCNB01000004">
    <property type="protein sequence ID" value="CDX30054.1"/>
    <property type="molecule type" value="Genomic_DNA"/>
</dbReference>
<gene>
    <name evidence="10" type="ORF">MPL3356_60429</name>
    <name evidence="11" type="ORF">MPLDJ20_120729</name>
</gene>
<feature type="transmembrane region" description="Helical" evidence="9">
    <location>
        <begin position="20"/>
        <end position="38"/>
    </location>
</feature>
<keyword evidence="2" id="KW-0813">Transport</keyword>
<evidence type="ECO:0000313" key="12">
    <source>
        <dbReference type="Proteomes" id="UP000045285"/>
    </source>
</evidence>
<keyword evidence="4 9" id="KW-0812">Transmembrane</keyword>
<protein>
    <submittedName>
        <fullName evidence="10">High-affinity branched-chain amino acid transport system permease protein</fullName>
    </submittedName>
</protein>
<evidence type="ECO:0000256" key="5">
    <source>
        <dbReference type="ARBA" id="ARBA00022970"/>
    </source>
</evidence>
<evidence type="ECO:0000256" key="8">
    <source>
        <dbReference type="ARBA" id="ARBA00037998"/>
    </source>
</evidence>
<evidence type="ECO:0000313" key="13">
    <source>
        <dbReference type="Proteomes" id="UP000046373"/>
    </source>
</evidence>
<dbReference type="Proteomes" id="UP000046373">
    <property type="component" value="Unassembled WGS sequence"/>
</dbReference>
<dbReference type="GO" id="GO:0006865">
    <property type="term" value="P:amino acid transport"/>
    <property type="evidence" value="ECO:0007669"/>
    <property type="project" value="UniProtKB-KW"/>
</dbReference>
<keyword evidence="3" id="KW-1003">Cell membrane</keyword>